<name>A0A8J2YVL8_9PROT</name>
<keyword evidence="1" id="KW-0479">Metal-binding</keyword>
<dbReference type="InterPro" id="IPR013096">
    <property type="entry name" value="Cupin_2"/>
</dbReference>
<dbReference type="EMBL" id="BMJQ01000010">
    <property type="protein sequence ID" value="GGF28727.1"/>
    <property type="molecule type" value="Genomic_DNA"/>
</dbReference>
<accession>A0A8J2YVL8</accession>
<keyword evidence="4" id="KW-1185">Reference proteome</keyword>
<reference evidence="3" key="1">
    <citation type="journal article" date="2014" name="Int. J. Syst. Evol. Microbiol.">
        <title>Complete genome sequence of Corynebacterium casei LMG S-19264T (=DSM 44701T), isolated from a smear-ripened cheese.</title>
        <authorList>
            <consortium name="US DOE Joint Genome Institute (JGI-PGF)"/>
            <person name="Walter F."/>
            <person name="Albersmeier A."/>
            <person name="Kalinowski J."/>
            <person name="Ruckert C."/>
        </authorList>
    </citation>
    <scope>NUCLEOTIDE SEQUENCE</scope>
    <source>
        <strain evidence="3">CGMCC 1.15725</strain>
    </source>
</reference>
<dbReference type="InterPro" id="IPR011051">
    <property type="entry name" value="RmlC_Cupin_sf"/>
</dbReference>
<organism evidence="3 4">
    <name type="scientific">Aliidongia dinghuensis</name>
    <dbReference type="NCBI Taxonomy" id="1867774"/>
    <lineage>
        <taxon>Bacteria</taxon>
        <taxon>Pseudomonadati</taxon>
        <taxon>Pseudomonadota</taxon>
        <taxon>Alphaproteobacteria</taxon>
        <taxon>Rhodospirillales</taxon>
        <taxon>Dongiaceae</taxon>
        <taxon>Aliidongia</taxon>
    </lineage>
</organism>
<evidence type="ECO:0000313" key="3">
    <source>
        <dbReference type="EMBL" id="GGF28727.1"/>
    </source>
</evidence>
<reference evidence="3" key="2">
    <citation type="submission" date="2020-09" db="EMBL/GenBank/DDBJ databases">
        <authorList>
            <person name="Sun Q."/>
            <person name="Zhou Y."/>
        </authorList>
    </citation>
    <scope>NUCLEOTIDE SEQUENCE</scope>
    <source>
        <strain evidence="3">CGMCC 1.15725</strain>
    </source>
</reference>
<proteinExistence type="predicted"/>
<dbReference type="RefSeq" id="WP_189048733.1">
    <property type="nucleotide sequence ID" value="NZ_BMJQ01000010.1"/>
</dbReference>
<gene>
    <name evidence="3" type="ORF">GCM10011611_38530</name>
</gene>
<evidence type="ECO:0000259" key="2">
    <source>
        <dbReference type="Pfam" id="PF07883"/>
    </source>
</evidence>
<dbReference type="GO" id="GO:0046872">
    <property type="term" value="F:metal ion binding"/>
    <property type="evidence" value="ECO:0007669"/>
    <property type="project" value="UniProtKB-KW"/>
</dbReference>
<dbReference type="InterPro" id="IPR051610">
    <property type="entry name" value="GPI/OXD"/>
</dbReference>
<dbReference type="PANTHER" id="PTHR35848">
    <property type="entry name" value="OXALATE-BINDING PROTEIN"/>
    <property type="match status" value="1"/>
</dbReference>
<comment type="caution">
    <text evidence="3">The sequence shown here is derived from an EMBL/GenBank/DDBJ whole genome shotgun (WGS) entry which is preliminary data.</text>
</comment>
<feature type="domain" description="Cupin type-2" evidence="2">
    <location>
        <begin position="51"/>
        <end position="122"/>
    </location>
</feature>
<sequence>MTRPILNLDEVDLKPMPPEYAATGPAAERYAPLVGQLGTRVGAQKLGYNVTALPPGKRAYPRHNHWINEEMFLVLAGQGEVCIGEATYPLRPGDVIACPPGGPETAHQIRNTGTEELRYLAISTRMLPEVVEYPDSGKFGVKALLGPDAEGKPQSFQALGRDRDAVHYWDGE</sequence>
<dbReference type="InterPro" id="IPR014710">
    <property type="entry name" value="RmlC-like_jellyroll"/>
</dbReference>
<dbReference type="Gene3D" id="2.60.120.10">
    <property type="entry name" value="Jelly Rolls"/>
    <property type="match status" value="1"/>
</dbReference>
<dbReference type="SUPFAM" id="SSF51182">
    <property type="entry name" value="RmlC-like cupins"/>
    <property type="match status" value="1"/>
</dbReference>
<dbReference type="CDD" id="cd02224">
    <property type="entry name" value="cupin_SPO2919-like"/>
    <property type="match status" value="1"/>
</dbReference>
<dbReference type="Pfam" id="PF07883">
    <property type="entry name" value="Cupin_2"/>
    <property type="match status" value="1"/>
</dbReference>
<protein>
    <recommendedName>
        <fullName evidence="2">Cupin type-2 domain-containing protein</fullName>
    </recommendedName>
</protein>
<dbReference type="Proteomes" id="UP000646365">
    <property type="component" value="Unassembled WGS sequence"/>
</dbReference>
<evidence type="ECO:0000313" key="4">
    <source>
        <dbReference type="Proteomes" id="UP000646365"/>
    </source>
</evidence>
<dbReference type="AlphaFoldDB" id="A0A8J2YVL8"/>
<dbReference type="PANTHER" id="PTHR35848:SF6">
    <property type="entry name" value="CUPIN TYPE-2 DOMAIN-CONTAINING PROTEIN"/>
    <property type="match status" value="1"/>
</dbReference>
<evidence type="ECO:0000256" key="1">
    <source>
        <dbReference type="ARBA" id="ARBA00022723"/>
    </source>
</evidence>